<protein>
    <submittedName>
        <fullName evidence="1">Uncharacterized protein</fullName>
    </submittedName>
</protein>
<evidence type="ECO:0000313" key="2">
    <source>
        <dbReference type="Proteomes" id="UP001159428"/>
    </source>
</evidence>
<feature type="non-terminal residue" evidence="1">
    <location>
        <position position="1"/>
    </location>
</feature>
<accession>A0AAU9VZ60</accession>
<dbReference type="Proteomes" id="UP001159428">
    <property type="component" value="Unassembled WGS sequence"/>
</dbReference>
<dbReference type="EMBL" id="CALNXJ010000005">
    <property type="protein sequence ID" value="CAH3040427.1"/>
    <property type="molecule type" value="Genomic_DNA"/>
</dbReference>
<evidence type="ECO:0000313" key="1">
    <source>
        <dbReference type="EMBL" id="CAH3040427.1"/>
    </source>
</evidence>
<proteinExistence type="predicted"/>
<name>A0AAU9VZ60_9CNID</name>
<comment type="caution">
    <text evidence="1">The sequence shown here is derived from an EMBL/GenBank/DDBJ whole genome shotgun (WGS) entry which is preliminary data.</text>
</comment>
<feature type="non-terminal residue" evidence="1">
    <location>
        <position position="77"/>
    </location>
</feature>
<keyword evidence="2" id="KW-1185">Reference proteome</keyword>
<sequence>LNLGAWNVRTTNDSDSSIRPERATALISGIGFAVSNWLAAQGISPTPISDRLMSMRIQLKGGDNLTFISVYPPAIQR</sequence>
<organism evidence="1 2">
    <name type="scientific">Pocillopora meandrina</name>
    <dbReference type="NCBI Taxonomy" id="46732"/>
    <lineage>
        <taxon>Eukaryota</taxon>
        <taxon>Metazoa</taxon>
        <taxon>Cnidaria</taxon>
        <taxon>Anthozoa</taxon>
        <taxon>Hexacorallia</taxon>
        <taxon>Scleractinia</taxon>
        <taxon>Astrocoeniina</taxon>
        <taxon>Pocilloporidae</taxon>
        <taxon>Pocillopora</taxon>
    </lineage>
</organism>
<gene>
    <name evidence="1" type="ORF">PMEA_00026023</name>
</gene>
<reference evidence="1 2" key="1">
    <citation type="submission" date="2022-05" db="EMBL/GenBank/DDBJ databases">
        <authorList>
            <consortium name="Genoscope - CEA"/>
            <person name="William W."/>
        </authorList>
    </citation>
    <scope>NUCLEOTIDE SEQUENCE [LARGE SCALE GENOMIC DNA]</scope>
</reference>
<dbReference type="AlphaFoldDB" id="A0AAU9VZ60"/>